<gene>
    <name evidence="2" type="ORF">EHAR0213_LOCUS12607</name>
</gene>
<feature type="compositionally biased region" description="Polar residues" evidence="1">
    <location>
        <begin position="1"/>
        <end position="15"/>
    </location>
</feature>
<dbReference type="AlphaFoldDB" id="A0A7S3JI48"/>
<protein>
    <submittedName>
        <fullName evidence="2">Uncharacterized protein</fullName>
    </submittedName>
</protein>
<evidence type="ECO:0000313" key="2">
    <source>
        <dbReference type="EMBL" id="CAE0353691.1"/>
    </source>
</evidence>
<reference evidence="2" key="1">
    <citation type="submission" date="2021-01" db="EMBL/GenBank/DDBJ databases">
        <authorList>
            <person name="Corre E."/>
            <person name="Pelletier E."/>
            <person name="Niang G."/>
            <person name="Scheremetjew M."/>
            <person name="Finn R."/>
            <person name="Kale V."/>
            <person name="Holt S."/>
            <person name="Cochrane G."/>
            <person name="Meng A."/>
            <person name="Brown T."/>
            <person name="Cohen L."/>
        </authorList>
    </citation>
    <scope>NUCLEOTIDE SEQUENCE</scope>
    <source>
        <strain evidence="2">FSP1.4</strain>
    </source>
</reference>
<organism evidence="2">
    <name type="scientific">Euplotes harpa</name>
    <dbReference type="NCBI Taxonomy" id="151035"/>
    <lineage>
        <taxon>Eukaryota</taxon>
        <taxon>Sar</taxon>
        <taxon>Alveolata</taxon>
        <taxon>Ciliophora</taxon>
        <taxon>Intramacronucleata</taxon>
        <taxon>Spirotrichea</taxon>
        <taxon>Hypotrichia</taxon>
        <taxon>Euplotida</taxon>
        <taxon>Euplotidae</taxon>
        <taxon>Euplotes</taxon>
    </lineage>
</organism>
<accession>A0A7S3JI48</accession>
<feature type="compositionally biased region" description="Polar residues" evidence="1">
    <location>
        <begin position="159"/>
        <end position="190"/>
    </location>
</feature>
<proteinExistence type="predicted"/>
<feature type="compositionally biased region" description="Polar residues" evidence="1">
    <location>
        <begin position="134"/>
        <end position="145"/>
    </location>
</feature>
<name>A0A7S3JI48_9SPIT</name>
<feature type="region of interest" description="Disordered" evidence="1">
    <location>
        <begin position="1"/>
        <end position="190"/>
    </location>
</feature>
<feature type="compositionally biased region" description="Basic and acidic residues" evidence="1">
    <location>
        <begin position="46"/>
        <end position="58"/>
    </location>
</feature>
<dbReference type="EMBL" id="HBII01030390">
    <property type="protein sequence ID" value="CAE0353691.1"/>
    <property type="molecule type" value="Transcribed_RNA"/>
</dbReference>
<sequence length="190" mass="21250">MSHQSCANKASLNSKSNKDEISALMKNSSPAKSDSNLKDQTTSDFKSNRETTEDDRGYEIINAKDFYKQNDFPQFDTLKDHNTMMQNDNSPVSSTERRVPLNEKKQELKEVTKPPINNTPRPKPTASRIPGITKPSSVVRTSSISPKEEQKRHKGKTPSFGNSNTPLFMNNFQTDNSDMNSGTGTPSYSK</sequence>
<evidence type="ECO:0000256" key="1">
    <source>
        <dbReference type="SAM" id="MobiDB-lite"/>
    </source>
</evidence>
<feature type="compositionally biased region" description="Basic and acidic residues" evidence="1">
    <location>
        <begin position="95"/>
        <end position="112"/>
    </location>
</feature>
<feature type="compositionally biased region" description="Polar residues" evidence="1">
    <location>
        <begin position="83"/>
        <end position="94"/>
    </location>
</feature>
<feature type="compositionally biased region" description="Polar residues" evidence="1">
    <location>
        <begin position="25"/>
        <end position="45"/>
    </location>
</feature>